<dbReference type="EMBL" id="CAUYUJ010022282">
    <property type="protein sequence ID" value="CAK0909903.1"/>
    <property type="molecule type" value="Genomic_DNA"/>
</dbReference>
<reference evidence="1" key="1">
    <citation type="submission" date="2023-10" db="EMBL/GenBank/DDBJ databases">
        <authorList>
            <person name="Chen Y."/>
            <person name="Shah S."/>
            <person name="Dougan E. K."/>
            <person name="Thang M."/>
            <person name="Chan C."/>
        </authorList>
    </citation>
    <scope>NUCLEOTIDE SEQUENCE [LARGE SCALE GENOMIC DNA]</scope>
</reference>
<keyword evidence="2" id="KW-1185">Reference proteome</keyword>
<protein>
    <submittedName>
        <fullName evidence="1">Uncharacterized protein</fullName>
    </submittedName>
</protein>
<evidence type="ECO:0000313" key="2">
    <source>
        <dbReference type="Proteomes" id="UP001189429"/>
    </source>
</evidence>
<sequence length="167" mass="18295">MSDVTVSGSWLGKQMVSFRPMRKNKFNKDKSYPFAARVFSTEDLSGPWRPPEAFPGKEEVSGLVTIGLARSKDEKSGGANETFVLTVGLDPNSAAILVSQGTHGLHAELHRLGQLGETHLGGLLGTEGRSNTEENPTKECVAMQANRTRLMIEEEWLARPRVLATWS</sequence>
<dbReference type="Proteomes" id="UP001189429">
    <property type="component" value="Unassembled WGS sequence"/>
</dbReference>
<comment type="caution">
    <text evidence="1">The sequence shown here is derived from an EMBL/GenBank/DDBJ whole genome shotgun (WGS) entry which is preliminary data.</text>
</comment>
<name>A0ABN9YAY5_9DINO</name>
<organism evidence="1 2">
    <name type="scientific">Prorocentrum cordatum</name>
    <dbReference type="NCBI Taxonomy" id="2364126"/>
    <lineage>
        <taxon>Eukaryota</taxon>
        <taxon>Sar</taxon>
        <taxon>Alveolata</taxon>
        <taxon>Dinophyceae</taxon>
        <taxon>Prorocentrales</taxon>
        <taxon>Prorocentraceae</taxon>
        <taxon>Prorocentrum</taxon>
    </lineage>
</organism>
<gene>
    <name evidence="1" type="ORF">PCOR1329_LOCUS84202</name>
</gene>
<evidence type="ECO:0000313" key="1">
    <source>
        <dbReference type="EMBL" id="CAK0909903.1"/>
    </source>
</evidence>
<accession>A0ABN9YAY5</accession>
<proteinExistence type="predicted"/>